<dbReference type="EMBL" id="RRYP01003115">
    <property type="protein sequence ID" value="TNV84126.1"/>
    <property type="molecule type" value="Genomic_DNA"/>
</dbReference>
<evidence type="ECO:0000313" key="1">
    <source>
        <dbReference type="EMBL" id="TNV84126.1"/>
    </source>
</evidence>
<comment type="caution">
    <text evidence="1">The sequence shown here is derived from an EMBL/GenBank/DDBJ whole genome shotgun (WGS) entry which is preliminary data.</text>
</comment>
<gene>
    <name evidence="1" type="ORF">FGO68_gene14489</name>
</gene>
<keyword evidence="2" id="KW-1185">Reference proteome</keyword>
<accession>A0A8J8T7B0</accession>
<proteinExistence type="predicted"/>
<sequence>MNATLSPVSITYFVVSRSSQSVSLTRTIMPGLTDVPCTNISSFSLRCFLFSSSISLSIVHCFPSSLEHCLKATAELHCDFHVLLQFINPIQLVFK</sequence>
<evidence type="ECO:0000313" key="2">
    <source>
        <dbReference type="Proteomes" id="UP000785679"/>
    </source>
</evidence>
<dbReference type="Proteomes" id="UP000785679">
    <property type="component" value="Unassembled WGS sequence"/>
</dbReference>
<dbReference type="AlphaFoldDB" id="A0A8J8T7B0"/>
<organism evidence="1 2">
    <name type="scientific">Halteria grandinella</name>
    <dbReference type="NCBI Taxonomy" id="5974"/>
    <lineage>
        <taxon>Eukaryota</taxon>
        <taxon>Sar</taxon>
        <taxon>Alveolata</taxon>
        <taxon>Ciliophora</taxon>
        <taxon>Intramacronucleata</taxon>
        <taxon>Spirotrichea</taxon>
        <taxon>Stichotrichia</taxon>
        <taxon>Sporadotrichida</taxon>
        <taxon>Halteriidae</taxon>
        <taxon>Halteria</taxon>
    </lineage>
</organism>
<name>A0A8J8T7B0_HALGN</name>
<reference evidence="1" key="1">
    <citation type="submission" date="2019-06" db="EMBL/GenBank/DDBJ databases">
        <authorList>
            <person name="Zheng W."/>
        </authorList>
    </citation>
    <scope>NUCLEOTIDE SEQUENCE</scope>
    <source>
        <strain evidence="1">QDHG01</strain>
    </source>
</reference>
<protein>
    <submittedName>
        <fullName evidence="1">Uncharacterized protein</fullName>
    </submittedName>
</protein>